<gene>
    <name evidence="3" type="ORF">OMM_01000</name>
</gene>
<dbReference type="AlphaFoldDB" id="A0A1V1PF26"/>
<organism evidence="3 4">
    <name type="scientific">Candidatus Magnetoglobus multicellularis str. Araruama</name>
    <dbReference type="NCBI Taxonomy" id="890399"/>
    <lineage>
        <taxon>Bacteria</taxon>
        <taxon>Pseudomonadati</taxon>
        <taxon>Thermodesulfobacteriota</taxon>
        <taxon>Desulfobacteria</taxon>
        <taxon>Desulfobacterales</taxon>
        <taxon>Desulfobacteraceae</taxon>
        <taxon>Candidatus Magnetoglobus</taxon>
    </lineage>
</organism>
<sequence length="867" mass="99176">MSNGYNIMENLNNPTYNPEPTGLFSQFQSKANPNCEVFDETGQYKVHWAKYFKSIENMSSDEIQKRVSLIESKLVEHGATYNLFGDSENKFFQWELDLIPMFLPFQEFQTIQSGLIQRTRLFNMILKDIYSEQDLLKQGLLPPELIFTNPNFIRPSTGIEMPKDGYLIFSATDLCKSSDGTWLATGDTTQTLSGAGFSLENRIILSQVLSSIYHQHKILRIAPYFIKLQEYLTELAFYKREVPSIVLLTPGPSSATYFEHAFLSRYLGYPLVESGDLTVRDNKVYMKTLDGLEPVDIILRWISDDDSDPLALRTRSTDGLSGMIHAAQTQNVIIANPIGTGVIESTAFFSYLPNLCRHLLGEDLIINNINTLWCGDPASLDCVLNGLDQYIIRTSFTKNNAMAIDPETITMANKESLVNKIKLTPYRYVAQEKMSLSTIPTLQEKSLTTKNAICRFYISAIQDGFQVMPGGLVRVADNMTKLLKSKSEQYLSKDIWVLSEGSIKNFSLMGRLKKPLEIRRTGKLPSRVADHLLWLGRYLERAENQIRILRGIFSRLSGEIPFLEIPELPMLLNMAVEKDLIANKEILELENINFFEIQKELRNSIYDSRRPESLISTLHQVQRSAKSVRDRLSIDSWRVLMRLDNIMDIDKNDQWLQMADSNYFINEVLIILSAFSGLAMEGMTRALGWRFMDMGRRIERADYMISIIQCAVARIHENTNAILDTLLEFADSSMTYRSRYRTYLQLAPVMDLLLSDEINPKSLVFQISALSKHVKELPKNGLKKYSTPEEKCLLRMKTAIRLADIQNLCKFDTDGKCEELESLLSEIEKGTKEFAHHVTQHYLSRIPSTQHFMSIFPEGKNEIQTHS</sequence>
<comment type="caution">
    <text evidence="3">The sequence shown here is derived from an EMBL/GenBank/DDBJ whole genome shotgun (WGS) entry which is preliminary data.</text>
</comment>
<dbReference type="PANTHER" id="PTHR34595:SF2">
    <property type="entry name" value="BLR2978 PROTEIN"/>
    <property type="match status" value="1"/>
</dbReference>
<dbReference type="InterPro" id="IPR051680">
    <property type="entry name" value="ATP-dep_Glu-Cys_Ligase-2"/>
</dbReference>
<dbReference type="Pfam" id="PF14403">
    <property type="entry name" value="CP_ATPgrasp_2"/>
    <property type="match status" value="1"/>
</dbReference>
<dbReference type="SUPFAM" id="SSF56059">
    <property type="entry name" value="Glutathione synthetase ATP-binding domain-like"/>
    <property type="match status" value="1"/>
</dbReference>
<reference evidence="4" key="1">
    <citation type="submission" date="2012-11" db="EMBL/GenBank/DDBJ databases">
        <authorList>
            <person name="Lucero-Rivera Y.E."/>
            <person name="Tovar-Ramirez D."/>
        </authorList>
    </citation>
    <scope>NUCLEOTIDE SEQUENCE [LARGE SCALE GENOMIC DNA]</scope>
    <source>
        <strain evidence="4">Araruama</strain>
    </source>
</reference>
<accession>A0A1V1PF26</accession>
<dbReference type="Pfam" id="PF04168">
    <property type="entry name" value="Alpha-E"/>
    <property type="match status" value="1"/>
</dbReference>
<dbReference type="InterPro" id="IPR007296">
    <property type="entry name" value="DUF403"/>
</dbReference>
<evidence type="ECO:0000259" key="2">
    <source>
        <dbReference type="Pfam" id="PF14403"/>
    </source>
</evidence>
<feature type="domain" description="DUF403" evidence="1">
    <location>
        <begin position="524"/>
        <end position="843"/>
    </location>
</feature>
<proteinExistence type="predicted"/>
<dbReference type="Gene3D" id="3.30.1490.270">
    <property type="match status" value="1"/>
</dbReference>
<dbReference type="PANTHER" id="PTHR34595">
    <property type="entry name" value="BLR5612 PROTEIN"/>
    <property type="match status" value="1"/>
</dbReference>
<dbReference type="Proteomes" id="UP000189670">
    <property type="component" value="Unassembled WGS sequence"/>
</dbReference>
<name>A0A1V1PF26_9BACT</name>
<dbReference type="InterPro" id="IPR025841">
    <property type="entry name" value="CP_ATPgrasp_2"/>
</dbReference>
<protein>
    <submittedName>
        <fullName evidence="3">Uncharacterized protein</fullName>
    </submittedName>
</protein>
<evidence type="ECO:0000313" key="4">
    <source>
        <dbReference type="Proteomes" id="UP000189670"/>
    </source>
</evidence>
<dbReference type="Gene3D" id="3.40.50.11290">
    <property type="match status" value="1"/>
</dbReference>
<feature type="domain" description="Circularly permuted ATP-grasp type 2" evidence="2">
    <location>
        <begin position="100"/>
        <end position="476"/>
    </location>
</feature>
<evidence type="ECO:0000259" key="1">
    <source>
        <dbReference type="Pfam" id="PF04168"/>
    </source>
</evidence>
<dbReference type="EMBL" id="ATBP01000065">
    <property type="protein sequence ID" value="ETR73378.1"/>
    <property type="molecule type" value="Genomic_DNA"/>
</dbReference>
<evidence type="ECO:0000313" key="3">
    <source>
        <dbReference type="EMBL" id="ETR73378.1"/>
    </source>
</evidence>